<dbReference type="PANTHER" id="PTHR37984">
    <property type="entry name" value="PROTEIN CBG26694"/>
    <property type="match status" value="1"/>
</dbReference>
<dbReference type="Proteomes" id="UP000192501">
    <property type="component" value="Unassembled WGS sequence"/>
</dbReference>
<dbReference type="VEuPathDB" id="MicrosporidiaDB:A0H76_1873"/>
<dbReference type="CDD" id="cd01647">
    <property type="entry name" value="RT_LTR"/>
    <property type="match status" value="1"/>
</dbReference>
<keyword evidence="6" id="KW-0695">RNA-directed DNA polymerase</keyword>
<evidence type="ECO:0000256" key="1">
    <source>
        <dbReference type="ARBA" id="ARBA00022679"/>
    </source>
</evidence>
<proteinExistence type="predicted"/>
<dbReference type="Gene3D" id="3.30.70.270">
    <property type="match status" value="2"/>
</dbReference>
<dbReference type="Pfam" id="PF00078">
    <property type="entry name" value="RVT_1"/>
    <property type="match status" value="1"/>
</dbReference>
<feature type="domain" description="Reverse transcriptase" evidence="7">
    <location>
        <begin position="13"/>
        <end position="104"/>
    </location>
</feature>
<keyword evidence="4" id="KW-0255">Endonuclease</keyword>
<keyword evidence="1" id="KW-0808">Transferase</keyword>
<reference evidence="9 10" key="1">
    <citation type="journal article" date="2017" name="Environ. Microbiol.">
        <title>Decay of the glycolytic pathway and adaptation to intranuclear parasitism within Enterocytozoonidae microsporidia.</title>
        <authorList>
            <person name="Wiredu Boakye D."/>
            <person name="Jaroenlak P."/>
            <person name="Prachumwat A."/>
            <person name="Williams T.A."/>
            <person name="Bateman K.S."/>
            <person name="Itsathitphaisarn O."/>
            <person name="Sritunyalucksana K."/>
            <person name="Paszkiewicz K.H."/>
            <person name="Moore K.A."/>
            <person name="Stentiford G.D."/>
            <person name="Williams B.A."/>
        </authorList>
    </citation>
    <scope>NUCLEOTIDE SEQUENCE [LARGE SCALE GENOMIC DNA]</scope>
    <source>
        <strain evidence="10">canceri</strain>
    </source>
</reference>
<accession>A0A1X0QGB7</accession>
<dbReference type="InterPro" id="IPR043128">
    <property type="entry name" value="Rev_trsase/Diguanyl_cyclase"/>
</dbReference>
<keyword evidence="3" id="KW-0540">Nuclease</keyword>
<dbReference type="InterPro" id="IPR043502">
    <property type="entry name" value="DNA/RNA_pol_sf"/>
</dbReference>
<dbReference type="InterPro" id="IPR041373">
    <property type="entry name" value="RT_RNaseH"/>
</dbReference>
<sequence length="366" mass="42836">MKINPCDTYKTSFTTIYGQFEYLRVPFGLANTPRAFVNAIQSMFNGIDFVRIFIDDVLIFNKTYDEHIKHLKIVFDIIQKNNLSINFDKSVFCVDKVKYLGLIIDCKGIKPDNVELEKINKLVNVKNKKDVMRLVGFLNFYRSFIVNMSKKLLPITDKLSTSTKFYWGEKDSKIIKEIFKELVNNKVYFPNYKEEFHLFTDASDLAVGGVVYQKNGIVKIFSKKLNHYQRNYTIMEKELLAIILSLEEFRNMILGYKVNLHTDNKNITYLGNSDTKRIQRWKLILEEYNLNIKHVSGKNNQDADFLSRIYVKAIKESIINSFPKINKMKQEKDDVIKKNITDGVYIVKENVIVDKNNRIVVPEHSN</sequence>
<dbReference type="InterPro" id="IPR000477">
    <property type="entry name" value="RT_dom"/>
</dbReference>
<dbReference type="AlphaFoldDB" id="A0A1X0QGB7"/>
<evidence type="ECO:0000313" key="9">
    <source>
        <dbReference type="EMBL" id="ORD98820.1"/>
    </source>
</evidence>
<dbReference type="GO" id="GO:0004519">
    <property type="term" value="F:endonuclease activity"/>
    <property type="evidence" value="ECO:0007669"/>
    <property type="project" value="UniProtKB-KW"/>
</dbReference>
<evidence type="ECO:0000256" key="5">
    <source>
        <dbReference type="ARBA" id="ARBA00022801"/>
    </source>
</evidence>
<keyword evidence="2" id="KW-0548">Nucleotidyltransferase</keyword>
<dbReference type="Gene3D" id="3.30.420.10">
    <property type="entry name" value="Ribonuclease H-like superfamily/Ribonuclease H"/>
    <property type="match status" value="1"/>
</dbReference>
<dbReference type="GO" id="GO:0003676">
    <property type="term" value="F:nucleic acid binding"/>
    <property type="evidence" value="ECO:0007669"/>
    <property type="project" value="InterPro"/>
</dbReference>
<dbReference type="InterPro" id="IPR050951">
    <property type="entry name" value="Retrovirus_Pol_polyprotein"/>
</dbReference>
<comment type="caution">
    <text evidence="9">The sequence shown here is derived from an EMBL/GenBank/DDBJ whole genome shotgun (WGS) entry which is preliminary data.</text>
</comment>
<dbReference type="InterPro" id="IPR036397">
    <property type="entry name" value="RNaseH_sf"/>
</dbReference>
<protein>
    <submittedName>
        <fullName evidence="9">YI31B</fullName>
    </submittedName>
</protein>
<dbReference type="CDD" id="cd09274">
    <property type="entry name" value="RNase_HI_RT_Ty3"/>
    <property type="match status" value="1"/>
</dbReference>
<organism evidence="9 10">
    <name type="scientific">Hepatospora eriocheir</name>
    <dbReference type="NCBI Taxonomy" id="1081669"/>
    <lineage>
        <taxon>Eukaryota</taxon>
        <taxon>Fungi</taxon>
        <taxon>Fungi incertae sedis</taxon>
        <taxon>Microsporidia</taxon>
        <taxon>Hepatosporidae</taxon>
        <taxon>Hepatospora</taxon>
    </lineage>
</organism>
<gene>
    <name evidence="9" type="primary">YI31B</name>
    <name evidence="9" type="ORF">A0H76_1873</name>
</gene>
<dbReference type="SUPFAM" id="SSF56672">
    <property type="entry name" value="DNA/RNA polymerases"/>
    <property type="match status" value="1"/>
</dbReference>
<dbReference type="PANTHER" id="PTHR37984:SF5">
    <property type="entry name" value="PROTEIN NYNRIN-LIKE"/>
    <property type="match status" value="1"/>
</dbReference>
<dbReference type="VEuPathDB" id="MicrosporidiaDB:HERIO_1443"/>
<evidence type="ECO:0000256" key="3">
    <source>
        <dbReference type="ARBA" id="ARBA00022722"/>
    </source>
</evidence>
<dbReference type="GO" id="GO:0003964">
    <property type="term" value="F:RNA-directed DNA polymerase activity"/>
    <property type="evidence" value="ECO:0007669"/>
    <property type="project" value="UniProtKB-KW"/>
</dbReference>
<evidence type="ECO:0000313" key="10">
    <source>
        <dbReference type="Proteomes" id="UP000192501"/>
    </source>
</evidence>
<evidence type="ECO:0000259" key="7">
    <source>
        <dbReference type="Pfam" id="PF00078"/>
    </source>
</evidence>
<dbReference type="EMBL" id="LTAI01000428">
    <property type="protein sequence ID" value="ORD98820.1"/>
    <property type="molecule type" value="Genomic_DNA"/>
</dbReference>
<evidence type="ECO:0000259" key="8">
    <source>
        <dbReference type="Pfam" id="PF17917"/>
    </source>
</evidence>
<dbReference type="GO" id="GO:0016787">
    <property type="term" value="F:hydrolase activity"/>
    <property type="evidence" value="ECO:0007669"/>
    <property type="project" value="UniProtKB-KW"/>
</dbReference>
<evidence type="ECO:0000256" key="6">
    <source>
        <dbReference type="ARBA" id="ARBA00022918"/>
    </source>
</evidence>
<feature type="domain" description="Reverse transcriptase RNase H-like" evidence="8">
    <location>
        <begin position="192"/>
        <end position="288"/>
    </location>
</feature>
<keyword evidence="5" id="KW-0378">Hydrolase</keyword>
<name>A0A1X0QGB7_9MICR</name>
<dbReference type="Pfam" id="PF17917">
    <property type="entry name" value="RT_RNaseH"/>
    <property type="match status" value="1"/>
</dbReference>
<evidence type="ECO:0000256" key="2">
    <source>
        <dbReference type="ARBA" id="ARBA00022695"/>
    </source>
</evidence>
<evidence type="ECO:0000256" key="4">
    <source>
        <dbReference type="ARBA" id="ARBA00022759"/>
    </source>
</evidence>